<proteinExistence type="predicted"/>
<dbReference type="Proteomes" id="UP000799770">
    <property type="component" value="Unassembled WGS sequence"/>
</dbReference>
<dbReference type="EMBL" id="ML977324">
    <property type="protein sequence ID" value="KAF2115104.1"/>
    <property type="molecule type" value="Genomic_DNA"/>
</dbReference>
<organism evidence="1 2">
    <name type="scientific">Lophiotrema nucula</name>
    <dbReference type="NCBI Taxonomy" id="690887"/>
    <lineage>
        <taxon>Eukaryota</taxon>
        <taxon>Fungi</taxon>
        <taxon>Dikarya</taxon>
        <taxon>Ascomycota</taxon>
        <taxon>Pezizomycotina</taxon>
        <taxon>Dothideomycetes</taxon>
        <taxon>Pleosporomycetidae</taxon>
        <taxon>Pleosporales</taxon>
        <taxon>Lophiotremataceae</taxon>
        <taxon>Lophiotrema</taxon>
    </lineage>
</organism>
<keyword evidence="2" id="KW-1185">Reference proteome</keyword>
<name>A0A6A5Z7S7_9PLEO</name>
<protein>
    <submittedName>
        <fullName evidence="1">Uncharacterized protein</fullName>
    </submittedName>
</protein>
<evidence type="ECO:0000313" key="1">
    <source>
        <dbReference type="EMBL" id="KAF2115104.1"/>
    </source>
</evidence>
<accession>A0A6A5Z7S7</accession>
<sequence length="150" mass="17452">MTGDSSVPCKYARLALRASTTRRPPEERGKARVYLQMPTRCYRDIISDWHLTGMRTMGKHPDPTLTFLVYRKTRLAEPARTVGLRTGALREAWYARAVPRLRSSYHLLLPPMREVTVPIRIPIGYRKRCQVYPIGNKKYCQVFLMGDKKR</sequence>
<evidence type="ECO:0000313" key="2">
    <source>
        <dbReference type="Proteomes" id="UP000799770"/>
    </source>
</evidence>
<reference evidence="1" key="1">
    <citation type="journal article" date="2020" name="Stud. Mycol.">
        <title>101 Dothideomycetes genomes: a test case for predicting lifestyles and emergence of pathogens.</title>
        <authorList>
            <person name="Haridas S."/>
            <person name="Albert R."/>
            <person name="Binder M."/>
            <person name="Bloem J."/>
            <person name="Labutti K."/>
            <person name="Salamov A."/>
            <person name="Andreopoulos B."/>
            <person name="Baker S."/>
            <person name="Barry K."/>
            <person name="Bills G."/>
            <person name="Bluhm B."/>
            <person name="Cannon C."/>
            <person name="Castanera R."/>
            <person name="Culley D."/>
            <person name="Daum C."/>
            <person name="Ezra D."/>
            <person name="Gonzalez J."/>
            <person name="Henrissat B."/>
            <person name="Kuo A."/>
            <person name="Liang C."/>
            <person name="Lipzen A."/>
            <person name="Lutzoni F."/>
            <person name="Magnuson J."/>
            <person name="Mondo S."/>
            <person name="Nolan M."/>
            <person name="Ohm R."/>
            <person name="Pangilinan J."/>
            <person name="Park H.-J."/>
            <person name="Ramirez L."/>
            <person name="Alfaro M."/>
            <person name="Sun H."/>
            <person name="Tritt A."/>
            <person name="Yoshinaga Y."/>
            <person name="Zwiers L.-H."/>
            <person name="Turgeon B."/>
            <person name="Goodwin S."/>
            <person name="Spatafora J."/>
            <person name="Crous P."/>
            <person name="Grigoriev I."/>
        </authorList>
    </citation>
    <scope>NUCLEOTIDE SEQUENCE</scope>
    <source>
        <strain evidence="1">CBS 627.86</strain>
    </source>
</reference>
<gene>
    <name evidence="1" type="ORF">BDV96DRAFT_93305</name>
</gene>
<dbReference type="AlphaFoldDB" id="A0A6A5Z7S7"/>